<evidence type="ECO:0000313" key="3">
    <source>
        <dbReference type="Proteomes" id="UP000248790"/>
    </source>
</evidence>
<protein>
    <recommendedName>
        <fullName evidence="4">Glycosyl hydrolase family 65</fullName>
    </recommendedName>
</protein>
<gene>
    <name evidence="2" type="ORF">LX87_04744</name>
</gene>
<keyword evidence="3" id="KW-1185">Reference proteome</keyword>
<dbReference type="Proteomes" id="UP000248790">
    <property type="component" value="Unassembled WGS sequence"/>
</dbReference>
<evidence type="ECO:0000256" key="1">
    <source>
        <dbReference type="SAM" id="SignalP"/>
    </source>
</evidence>
<name>A0A327WQW0_LARAB</name>
<evidence type="ECO:0008006" key="4">
    <source>
        <dbReference type="Google" id="ProtNLM"/>
    </source>
</evidence>
<feature type="chain" id="PRO_5016412385" description="Glycosyl hydrolase family 65" evidence="1">
    <location>
        <begin position="32"/>
        <end position="945"/>
    </location>
</feature>
<keyword evidence="1" id="KW-0732">Signal</keyword>
<proteinExistence type="predicted"/>
<dbReference type="InterPro" id="IPR008928">
    <property type="entry name" value="6-hairpin_glycosidase_sf"/>
</dbReference>
<reference evidence="2 3" key="1">
    <citation type="submission" date="2018-06" db="EMBL/GenBank/DDBJ databases">
        <title>Genomic Encyclopedia of Archaeal and Bacterial Type Strains, Phase II (KMG-II): from individual species to whole genera.</title>
        <authorList>
            <person name="Goeker M."/>
        </authorList>
    </citation>
    <scope>NUCLEOTIDE SEQUENCE [LARGE SCALE GENOMIC DNA]</scope>
    <source>
        <strain evidence="2 3">DSM 21851</strain>
    </source>
</reference>
<dbReference type="EMBL" id="QLMC01000006">
    <property type="protein sequence ID" value="RAJ93232.1"/>
    <property type="molecule type" value="Genomic_DNA"/>
</dbReference>
<dbReference type="RefSeq" id="WP_146624539.1">
    <property type="nucleotide sequence ID" value="NZ_QLMC01000006.1"/>
</dbReference>
<dbReference type="SUPFAM" id="SSF48208">
    <property type="entry name" value="Six-hairpin glycosidases"/>
    <property type="match status" value="1"/>
</dbReference>
<dbReference type="AlphaFoldDB" id="A0A327WQW0"/>
<evidence type="ECO:0000313" key="2">
    <source>
        <dbReference type="EMBL" id="RAJ93232.1"/>
    </source>
</evidence>
<feature type="signal peptide" evidence="1">
    <location>
        <begin position="1"/>
        <end position="31"/>
    </location>
</feature>
<dbReference type="OrthoDB" id="603279at2"/>
<dbReference type="GO" id="GO:0005975">
    <property type="term" value="P:carbohydrate metabolic process"/>
    <property type="evidence" value="ECO:0007669"/>
    <property type="project" value="InterPro"/>
</dbReference>
<accession>A0A327WQW0</accession>
<organism evidence="2 3">
    <name type="scientific">Larkinella arboricola</name>
    <dbReference type="NCBI Taxonomy" id="643671"/>
    <lineage>
        <taxon>Bacteria</taxon>
        <taxon>Pseudomonadati</taxon>
        <taxon>Bacteroidota</taxon>
        <taxon>Cytophagia</taxon>
        <taxon>Cytophagales</taxon>
        <taxon>Spirosomataceae</taxon>
        <taxon>Larkinella</taxon>
    </lineage>
</organism>
<sequence>MFLFQKLAYWFCYAAVLLHAFFASPGISVYAQQPEGQRASVRIEFGQRVQKKTVYSVQLLARSAGMQIAKVVGQNVEKNDFVGVKTVLNTGPGDIDVLTAEVSWPKPTAIPRKLASHKDSYTVKNDAMWGYLMENGSPGQSARLKDDTWQQPDAPVLTIQLADDGTRGFSVALEQLLRHGAMWFPEHGIYVTLADKPVEFVKHLASLTGQRTLDQVQQAPDATLSEFKNRWEDFGNPNQWDVPWQTKYLGTRGHLIVTAPAHGSLYKIAIDRWANVRPDFASPHRFRFDLLWPESQWKSQTLVNGLPICVTRLERGGQFCEIEQLVAPLTTTPGGRSGESSGVMLTRLRLSGKAGPVAVGFRLTSEVKNAVLEAKKIGPDWAVVDRKSNTIWLLLETGPGFSVQINPSDSATTSVELSCTGALNPGETREILAKLSSPPLAETDHGKLKAVDFAAARLQVVNYWENWLRQGATFQVPEPEVNNLFRANLWHALILPRHRMDEQGRPHMDLPYANTAYGQKNADWPINQVVYVDYMLYGLRGHWQVANDEIAAMFQSQQQPDGRIGGFANWGVYSPGHLYAIAKNYLLSRDQAGFDRLLPQSLKTLDWCLAQVAKASQDSAATGLIRAPLNDLTHAEREWAFSQAYFVAGLDLFGQALSVHKYPRAGEVLKVAAKLKQDVERAFSRSSVRSAVVQLADGSWSNFVPTDAMTPRRMMEQWYPTDVDCGPLHLSRLEAVDPRSWLTTAMLHDHEDNLFLKNQGAANEPVYVQQASVYSQRDQPKAVIRAFYSLMACGFSHHQLSPVEHRWAWGQYYGPPSTDGAWFEILRNMLLNERKNQTLLIGQAVPRPWLEEGKQITVRQAPTYFGPLSFTMESHTASGQITARVELSNRNPPNELLVRFRHPQEKPLRTVLVNGKPWKDFDARQEWVRIPKPAAGTILVTAKYE</sequence>
<comment type="caution">
    <text evidence="2">The sequence shown here is derived from an EMBL/GenBank/DDBJ whole genome shotgun (WGS) entry which is preliminary data.</text>
</comment>